<evidence type="ECO:0000256" key="5">
    <source>
        <dbReference type="ARBA" id="ARBA00022533"/>
    </source>
</evidence>
<dbReference type="PIRSF" id="PIRSF000460">
    <property type="entry name" value="Pprylas_GlgP"/>
    <property type="match status" value="1"/>
</dbReference>
<dbReference type="PANTHER" id="PTHR42655:SF1">
    <property type="entry name" value="GLYCOGEN PHOSPHORYLASE"/>
    <property type="match status" value="1"/>
</dbReference>
<keyword evidence="6" id="KW-0328">Glycosyltransferase</keyword>
<dbReference type="GO" id="GO:0030170">
    <property type="term" value="F:pyridoxal phosphate binding"/>
    <property type="evidence" value="ECO:0007669"/>
    <property type="project" value="InterPro"/>
</dbReference>
<dbReference type="InterPro" id="IPR011834">
    <property type="entry name" value="Agluc_phsphrylas"/>
</dbReference>
<keyword evidence="7" id="KW-0808">Transferase</keyword>
<dbReference type="Pfam" id="PF00343">
    <property type="entry name" value="Phosphorylase"/>
    <property type="match status" value="1"/>
</dbReference>
<dbReference type="RefSeq" id="WP_039713165.1">
    <property type="nucleotide sequence ID" value="NZ_JTJC03000003.1"/>
</dbReference>
<dbReference type="GO" id="GO:0005975">
    <property type="term" value="P:carbohydrate metabolic process"/>
    <property type="evidence" value="ECO:0007669"/>
    <property type="project" value="InterPro"/>
</dbReference>
<comment type="cofactor">
    <cofactor evidence="2">
        <name>pyridoxal 5'-phosphate</name>
        <dbReference type="ChEBI" id="CHEBI:597326"/>
    </cofactor>
</comment>
<name>A0A9X5E702_9CYAN</name>
<evidence type="ECO:0000256" key="1">
    <source>
        <dbReference type="ARBA" id="ARBA00001275"/>
    </source>
</evidence>
<dbReference type="GO" id="GO:0008184">
    <property type="term" value="F:glycogen phosphorylase activity"/>
    <property type="evidence" value="ECO:0007669"/>
    <property type="project" value="InterPro"/>
</dbReference>
<dbReference type="OrthoDB" id="9760804at2"/>
<protein>
    <recommendedName>
        <fullName evidence="4">glycogen phosphorylase</fullName>
        <ecNumber evidence="4">2.4.1.1</ecNumber>
    </recommendedName>
</protein>
<organism evidence="13 14">
    <name type="scientific">Scytonema millei VB511283</name>
    <dbReference type="NCBI Taxonomy" id="1245923"/>
    <lineage>
        <taxon>Bacteria</taxon>
        <taxon>Bacillati</taxon>
        <taxon>Cyanobacteriota</taxon>
        <taxon>Cyanophyceae</taxon>
        <taxon>Nostocales</taxon>
        <taxon>Scytonemataceae</taxon>
        <taxon>Scytonema</taxon>
    </lineage>
</organism>
<evidence type="ECO:0000256" key="10">
    <source>
        <dbReference type="ARBA" id="ARBA00025174"/>
    </source>
</evidence>
<evidence type="ECO:0000259" key="12">
    <source>
        <dbReference type="Pfam" id="PF11897"/>
    </source>
</evidence>
<keyword evidence="5" id="KW-0021">Allosteric enzyme</keyword>
<reference evidence="13 14" key="1">
    <citation type="journal article" date="2015" name="Genome Announc.">
        <title>Draft Genome Sequence of the Terrestrial Cyanobacterium Scytonema millei VB511283, Isolated from Eastern India.</title>
        <authorList>
            <person name="Sen D."/>
            <person name="Chandrababunaidu M.M."/>
            <person name="Singh D."/>
            <person name="Sanghi N."/>
            <person name="Ghorai A."/>
            <person name="Mishra G.P."/>
            <person name="Madduluri M."/>
            <person name="Adhikary S.P."/>
            <person name="Tripathy S."/>
        </authorList>
    </citation>
    <scope>NUCLEOTIDE SEQUENCE [LARGE SCALE GENOMIC DNA]</scope>
    <source>
        <strain evidence="13 14">VB511283</strain>
    </source>
</reference>
<evidence type="ECO:0000313" key="13">
    <source>
        <dbReference type="EMBL" id="NHC35943.1"/>
    </source>
</evidence>
<dbReference type="SUPFAM" id="SSF53756">
    <property type="entry name" value="UDP-Glycosyltransferase/glycogen phosphorylase"/>
    <property type="match status" value="1"/>
</dbReference>
<dbReference type="Proteomes" id="UP000031532">
    <property type="component" value="Unassembled WGS sequence"/>
</dbReference>
<evidence type="ECO:0000256" key="9">
    <source>
        <dbReference type="ARBA" id="ARBA00023277"/>
    </source>
</evidence>
<proteinExistence type="inferred from homology"/>
<comment type="catalytic activity">
    <reaction evidence="1">
        <text>[(1-&gt;4)-alpha-D-glucosyl](n) + phosphate = [(1-&gt;4)-alpha-D-glucosyl](n-1) + alpha-D-glucose 1-phosphate</text>
        <dbReference type="Rhea" id="RHEA:41732"/>
        <dbReference type="Rhea" id="RHEA-COMP:9584"/>
        <dbReference type="Rhea" id="RHEA-COMP:9586"/>
        <dbReference type="ChEBI" id="CHEBI:15444"/>
        <dbReference type="ChEBI" id="CHEBI:43474"/>
        <dbReference type="ChEBI" id="CHEBI:58601"/>
        <dbReference type="EC" id="2.4.1.1"/>
    </reaction>
</comment>
<feature type="modified residue" description="N6-(pyridoxal phosphate)lysine" evidence="11">
    <location>
        <position position="625"/>
    </location>
</feature>
<evidence type="ECO:0000256" key="7">
    <source>
        <dbReference type="ARBA" id="ARBA00022679"/>
    </source>
</evidence>
<dbReference type="InterPro" id="IPR024517">
    <property type="entry name" value="Glycogen_phosphorylase_DUF3417"/>
</dbReference>
<comment type="function">
    <text evidence="10">Phosphorylase is an important allosteric enzyme in carbohydrate metabolism. Enzymes from different sources differ in their regulatory mechanisms and in their natural substrates. However, all known phosphorylases share catalytic and structural properties.</text>
</comment>
<keyword evidence="9" id="KW-0119">Carbohydrate metabolism</keyword>
<evidence type="ECO:0000256" key="4">
    <source>
        <dbReference type="ARBA" id="ARBA00012591"/>
    </source>
</evidence>
<evidence type="ECO:0000256" key="11">
    <source>
        <dbReference type="PIRSR" id="PIRSR000460-1"/>
    </source>
</evidence>
<accession>A0A9X5E702</accession>
<comment type="caution">
    <text evidence="13">The sequence shown here is derived from an EMBL/GenBank/DDBJ whole genome shotgun (WGS) entry which is preliminary data.</text>
</comment>
<dbReference type="AlphaFoldDB" id="A0A9X5E702"/>
<dbReference type="PANTHER" id="PTHR42655">
    <property type="entry name" value="GLYCOGEN PHOSPHORYLASE"/>
    <property type="match status" value="1"/>
</dbReference>
<dbReference type="PROSITE" id="PS00102">
    <property type="entry name" value="PHOSPHORYLASE"/>
    <property type="match status" value="1"/>
</dbReference>
<sequence length="896" mass="101610">MQPIRTFNVSPRLSPRLEPLRRLAYNLHWDWNVESKDLFRRLDPDLWESSHHNPVLMLGNISQARLQEVEEDEGFLAQMDRAARQLDDYLQERTWYDKQRGQKTGDGSLATQHALHESTRYAKECYAYFSAEFGLVDCLPIYSGGLGVLAGDHLKSASDLGLPLVGVGLLYQQGYFAQYLNADGWQQERYPINDFYNMPLHLERNPDGSEIRVAVDYPGRTVYARVWRVQVGMVPLYMLDTNIEPNGAYDHNITDQLYGGDLDMRIHQEIMLGIGGVRMLKALGYNVTAYHMNEGHSAFLALERIRMLMQGEGLSFTEARQVVAASNLFTTHTPVPAGIDLFPADKMLYYLGHYADAFGLGRDEFLGLGRENTGDLSAPFSMAVLALKMATFANGVAQLHGVVSREMFQGLWHGVPEEEVPITAITNGVHARSCVAKSTQELYDRYLGPNWSSAPSENQLWERMDAIPDEELWRNHERCRLDMIVYVREHLVKHLRDRGASPAEIAEAQEVLDPYALTIGFARRFATYKRATLWMHDFKRIEKILSNKDRKVQFVFAGKAHPKDIPGKELIREINRFIREHGLEKQVVFVPNYDMHISRLLVAGCDVWLNNPRRPREASGTSGMKAAMNGLLNLSVLDGWWDEADYVRTGWAIGHGEIYDDPNFQDEVEANALYDLIEQEVARLFYDRDTDNLPRHWIAKMKDAIRINCPFFNTSRMVGEYALRGYFPASDRYSTLTADKFVPAKELARWKADLTEHWNYIKVVEIDIAEPAEIQVNQNIAVKARIDLATLSPDSVQVELYKGNVDASGEIVNGVPITMQFQGTDPQGMSIYTVEINYTTSGLQGLSLRVLPKHKYLSNPYETRLILWAEDSSAVKVSSLDGQGSRDNNVPAGAIA</sequence>
<evidence type="ECO:0000256" key="3">
    <source>
        <dbReference type="ARBA" id="ARBA00006047"/>
    </source>
</evidence>
<feature type="domain" description="DUF3417" evidence="12">
    <location>
        <begin position="13"/>
        <end position="139"/>
    </location>
</feature>
<dbReference type="EMBL" id="JTJC03000003">
    <property type="protein sequence ID" value="NHC35943.1"/>
    <property type="molecule type" value="Genomic_DNA"/>
</dbReference>
<dbReference type="InterPro" id="IPR035090">
    <property type="entry name" value="Pyridoxal_P_attach_site"/>
</dbReference>
<evidence type="ECO:0000256" key="2">
    <source>
        <dbReference type="ARBA" id="ARBA00001933"/>
    </source>
</evidence>
<evidence type="ECO:0000313" key="14">
    <source>
        <dbReference type="Proteomes" id="UP000031532"/>
    </source>
</evidence>
<dbReference type="Gene3D" id="3.40.50.2000">
    <property type="entry name" value="Glycogen Phosphorylase B"/>
    <property type="match status" value="3"/>
</dbReference>
<dbReference type="InterPro" id="IPR000811">
    <property type="entry name" value="Glyco_trans_35"/>
</dbReference>
<comment type="similarity">
    <text evidence="3">Belongs to the glycogen phosphorylase family.</text>
</comment>
<evidence type="ECO:0000256" key="6">
    <source>
        <dbReference type="ARBA" id="ARBA00022676"/>
    </source>
</evidence>
<dbReference type="EC" id="2.4.1.1" evidence="4"/>
<keyword evidence="8 11" id="KW-0663">Pyridoxal phosphate</keyword>
<dbReference type="Pfam" id="PF11897">
    <property type="entry name" value="DUF3417"/>
    <property type="match status" value="1"/>
</dbReference>
<keyword evidence="14" id="KW-1185">Reference proteome</keyword>
<evidence type="ECO:0000256" key="8">
    <source>
        <dbReference type="ARBA" id="ARBA00022898"/>
    </source>
</evidence>
<gene>
    <name evidence="13" type="ORF">QH73_0014990</name>
</gene>
<dbReference type="InterPro" id="IPR052182">
    <property type="entry name" value="Glycogen/Maltodextrin_Phosph"/>
</dbReference>
<dbReference type="NCBIfam" id="TIGR02094">
    <property type="entry name" value="more_P_ylases"/>
    <property type="match status" value="1"/>
</dbReference>